<dbReference type="Pfam" id="PF02893">
    <property type="entry name" value="GRAM"/>
    <property type="match status" value="1"/>
</dbReference>
<protein>
    <submittedName>
        <fullName evidence="3">Uncharacterized protein MANES_05G006200</fullName>
    </submittedName>
</protein>
<feature type="domain" description="GRAM" evidence="2">
    <location>
        <begin position="93"/>
        <end position="171"/>
    </location>
</feature>
<dbReference type="InterPro" id="IPR011993">
    <property type="entry name" value="PH-like_dom_sf"/>
</dbReference>
<evidence type="ECO:0000259" key="2">
    <source>
        <dbReference type="SMART" id="SM00568"/>
    </source>
</evidence>
<dbReference type="InterPro" id="IPR037848">
    <property type="entry name" value="GEM-like"/>
</dbReference>
<dbReference type="AlphaFoldDB" id="A0A2P2JDN0"/>
<evidence type="ECO:0000313" key="3">
    <source>
        <dbReference type="EMBL" id="MBW91582.1"/>
    </source>
</evidence>
<reference evidence="3" key="1">
    <citation type="submission" date="2018-02" db="EMBL/GenBank/DDBJ databases">
        <title>Rhizophora mucronata_Transcriptome.</title>
        <authorList>
            <person name="Meera S.P."/>
            <person name="Sreeshan A."/>
            <person name="Augustine A."/>
        </authorList>
    </citation>
    <scope>NUCLEOTIDE SEQUENCE</scope>
    <source>
        <tissue evidence="3">Leaf</tissue>
    </source>
</reference>
<evidence type="ECO:0000256" key="1">
    <source>
        <dbReference type="ARBA" id="ARBA00009414"/>
    </source>
</evidence>
<organism evidence="3">
    <name type="scientific">Rhizophora mucronata</name>
    <name type="common">Asiatic mangrove</name>
    <dbReference type="NCBI Taxonomy" id="61149"/>
    <lineage>
        <taxon>Eukaryota</taxon>
        <taxon>Viridiplantae</taxon>
        <taxon>Streptophyta</taxon>
        <taxon>Embryophyta</taxon>
        <taxon>Tracheophyta</taxon>
        <taxon>Spermatophyta</taxon>
        <taxon>Magnoliopsida</taxon>
        <taxon>eudicotyledons</taxon>
        <taxon>Gunneridae</taxon>
        <taxon>Pentapetalae</taxon>
        <taxon>rosids</taxon>
        <taxon>fabids</taxon>
        <taxon>Malpighiales</taxon>
        <taxon>Rhizophoraceae</taxon>
        <taxon>Rhizophora</taxon>
    </lineage>
</organism>
<proteinExistence type="inferred from homology"/>
<dbReference type="PANTHER" id="PTHR31969">
    <property type="entry name" value="GEM-LIKE PROTEIN 2"/>
    <property type="match status" value="1"/>
</dbReference>
<name>A0A2P2JDN0_RHIMU</name>
<dbReference type="InterPro" id="IPR004182">
    <property type="entry name" value="GRAM"/>
</dbReference>
<dbReference type="SMART" id="SM00568">
    <property type="entry name" value="GRAM"/>
    <property type="match status" value="1"/>
</dbReference>
<sequence>MADHNNFGNNNNPYVQITPAPLHGQGTHGTRSMDKICDTLNKCGKRVEDATRKAEVYADGVWHHLKASPSFTDAAMARIFQGTKVLTEGGHDKVFQRTFETFPGEKLVKAYVCYLSTASGPVIGTLYVSSKKLAFCSDYPFCYYSPTGLQQWMNYKVVVQLDQLRSVNPSSNRMNPSEKYIRLVTTDGHEFWFIGFVSYDKALKQLREALQRSRGSSEEIPVR</sequence>
<dbReference type="Gene3D" id="2.30.29.30">
    <property type="entry name" value="Pleckstrin-homology domain (PH domain)/Phosphotyrosine-binding domain (PTB)"/>
    <property type="match status" value="1"/>
</dbReference>
<dbReference type="CDD" id="cd13222">
    <property type="entry name" value="PH-GRAM_GEM"/>
    <property type="match status" value="1"/>
</dbReference>
<accession>A0A2P2JDN0</accession>
<dbReference type="EMBL" id="GGEC01011099">
    <property type="protein sequence ID" value="MBW91582.1"/>
    <property type="molecule type" value="Transcribed_RNA"/>
</dbReference>
<comment type="similarity">
    <text evidence="1">Belongs to the GEM family.</text>
</comment>